<dbReference type="SUPFAM" id="SSF48452">
    <property type="entry name" value="TPR-like"/>
    <property type="match status" value="1"/>
</dbReference>
<organism evidence="5 6">
    <name type="scientific">Streptomyces caniferus</name>
    <dbReference type="NCBI Taxonomy" id="285557"/>
    <lineage>
        <taxon>Bacteria</taxon>
        <taxon>Bacillati</taxon>
        <taxon>Actinomycetota</taxon>
        <taxon>Actinomycetes</taxon>
        <taxon>Kitasatosporales</taxon>
        <taxon>Streptomycetaceae</taxon>
        <taxon>Streptomyces</taxon>
    </lineage>
</organism>
<dbReference type="AlphaFoldDB" id="A0A640S7F3"/>
<feature type="region of interest" description="Disordered" evidence="3">
    <location>
        <begin position="834"/>
        <end position="854"/>
    </location>
</feature>
<dbReference type="PROSITE" id="PS50043">
    <property type="entry name" value="HTH_LUXR_2"/>
    <property type="match status" value="1"/>
</dbReference>
<evidence type="ECO:0000313" key="6">
    <source>
        <dbReference type="Proteomes" id="UP000435837"/>
    </source>
</evidence>
<protein>
    <submittedName>
        <fullName evidence="5">Transcriptional regulator</fullName>
    </submittedName>
</protein>
<dbReference type="PANTHER" id="PTHR16305:SF35">
    <property type="entry name" value="TRANSCRIPTIONAL ACTIVATOR DOMAIN"/>
    <property type="match status" value="1"/>
</dbReference>
<dbReference type="PROSITE" id="PS00622">
    <property type="entry name" value="HTH_LUXR_1"/>
    <property type="match status" value="1"/>
</dbReference>
<dbReference type="CDD" id="cd06170">
    <property type="entry name" value="LuxR_C_like"/>
    <property type="match status" value="1"/>
</dbReference>
<dbReference type="InterPro" id="IPR041664">
    <property type="entry name" value="AAA_16"/>
</dbReference>
<evidence type="ECO:0000256" key="3">
    <source>
        <dbReference type="SAM" id="MobiDB-lite"/>
    </source>
</evidence>
<evidence type="ECO:0000313" key="5">
    <source>
        <dbReference type="EMBL" id="GFE06998.1"/>
    </source>
</evidence>
<dbReference type="EMBL" id="BLIN01000003">
    <property type="protein sequence ID" value="GFE06998.1"/>
    <property type="molecule type" value="Genomic_DNA"/>
</dbReference>
<dbReference type="SUPFAM" id="SSF52540">
    <property type="entry name" value="P-loop containing nucleoside triphosphate hydrolases"/>
    <property type="match status" value="1"/>
</dbReference>
<dbReference type="InterPro" id="IPR011990">
    <property type="entry name" value="TPR-like_helical_dom_sf"/>
</dbReference>
<name>A0A640S7F3_9ACTN</name>
<keyword evidence="2" id="KW-0067">ATP-binding</keyword>
<feature type="domain" description="HTH luxR-type" evidence="4">
    <location>
        <begin position="845"/>
        <end position="908"/>
    </location>
</feature>
<dbReference type="GO" id="GO:0005524">
    <property type="term" value="F:ATP binding"/>
    <property type="evidence" value="ECO:0007669"/>
    <property type="project" value="UniProtKB-KW"/>
</dbReference>
<sequence>MLGRGRDADRGECAVQGREQERRHIERMLADAHRGKSSAQLLHGEAGIGKTTLLEHAVARAEGMGVLRVEGIESEMELAFGGLHQLFLPLLDLIDRLPAPQAGALRAVFGLSDEVVRDRLTIGLATLSLLSEAAAESPLLCLVDDLQWIDQPSADALTFTARRLRAEGIAMLFTTRDISPESGSRALPRVHVTGIDRQSAVTLLPGLAPPVAERIIDQAQGNPLALQELAAALTPAQRAGQLGPLALPETQLTPPSQLQDAFTQQLRRLPEATQRILAVAAADDTGNLPTVLAAAGRLGGEIRDLEPAERAGLIFVSAQRLRFRHPLIRFTAYQQTPVARRLALHQALVAVLDGTQHAHRRAWHLAAATTGPDEQVAAELERVAVWAGSRQAMASASAAYERAAHLTADTQQRARRLINAAQKASEAGQDERCRDLTEQVPLPLQDPGMAADFARVRSVVELGYGSPGQAARILTDCADTVAADRPDKIAPLLTDAIHAAFAAGDPALIAEISVRTPLLPVLAVPAQLLAGDIPGARRTLDDLVRAGRLAGSGLMDRLMTGIYCHLVADHAAAHELAVTAVTHCREQGIGGWLPTTLHLRAQVELSLGRHDDAHAHATEALRLADGYDLDHRAAHLRALLALLAAVRGEEPMARELADQALDYTRPRDVGRATAEALWALGLLDLGLGRAQAALEHLTMARQAAGHPLLARPLLPDLIEAAVRAGHPERAQEPAQQLTTWAADLQQPHFAAQARRCAALTRPDTQAEQHYLAALNLHDDGSDFDRARTELLYGEWLRRSRRKLDARDHLRTAMELFDQLSTKPWAHRARTELQAAGETHDPAEAPDSPMSRLSTQEREVVRLAATGATNREIATQLFLSPRTVGHHLYRAFPKLGISSRSELADLLAS</sequence>
<dbReference type="GO" id="GO:0006355">
    <property type="term" value="P:regulation of DNA-templated transcription"/>
    <property type="evidence" value="ECO:0007669"/>
    <property type="project" value="InterPro"/>
</dbReference>
<evidence type="ECO:0000256" key="2">
    <source>
        <dbReference type="ARBA" id="ARBA00022840"/>
    </source>
</evidence>
<dbReference type="PRINTS" id="PR00038">
    <property type="entry name" value="HTHLUXR"/>
</dbReference>
<accession>A0A640S7F3</accession>
<comment type="caution">
    <text evidence="5">The sequence shown here is derived from an EMBL/GenBank/DDBJ whole genome shotgun (WGS) entry which is preliminary data.</text>
</comment>
<keyword evidence="1" id="KW-0547">Nucleotide-binding</keyword>
<evidence type="ECO:0000256" key="1">
    <source>
        <dbReference type="ARBA" id="ARBA00022741"/>
    </source>
</evidence>
<proteinExistence type="predicted"/>
<dbReference type="PANTHER" id="PTHR16305">
    <property type="entry name" value="TESTICULAR SOLUBLE ADENYLYL CYCLASE"/>
    <property type="match status" value="1"/>
</dbReference>
<dbReference type="InterPro" id="IPR000792">
    <property type="entry name" value="Tscrpt_reg_LuxR_C"/>
</dbReference>
<dbReference type="InterPro" id="IPR027417">
    <property type="entry name" value="P-loop_NTPase"/>
</dbReference>
<dbReference type="SUPFAM" id="SSF46894">
    <property type="entry name" value="C-terminal effector domain of the bipartite response regulators"/>
    <property type="match status" value="1"/>
</dbReference>
<evidence type="ECO:0000259" key="4">
    <source>
        <dbReference type="PROSITE" id="PS50043"/>
    </source>
</evidence>
<dbReference type="Pfam" id="PF13191">
    <property type="entry name" value="AAA_16"/>
    <property type="match status" value="1"/>
</dbReference>
<dbReference type="GO" id="GO:0005737">
    <property type="term" value="C:cytoplasm"/>
    <property type="evidence" value="ECO:0007669"/>
    <property type="project" value="TreeGrafter"/>
</dbReference>
<reference evidence="5 6" key="1">
    <citation type="submission" date="2019-12" db="EMBL/GenBank/DDBJ databases">
        <title>Whole genome shotgun sequence of Streptomyces caniferus NBRC 15389.</title>
        <authorList>
            <person name="Ichikawa N."/>
            <person name="Kimura A."/>
            <person name="Kitahashi Y."/>
            <person name="Komaki H."/>
            <person name="Tamura T."/>
        </authorList>
    </citation>
    <scope>NUCLEOTIDE SEQUENCE [LARGE SCALE GENOMIC DNA]</scope>
    <source>
        <strain evidence="5 6">NBRC 15389</strain>
    </source>
</reference>
<dbReference type="GO" id="GO:0003677">
    <property type="term" value="F:DNA binding"/>
    <property type="evidence" value="ECO:0007669"/>
    <property type="project" value="InterPro"/>
</dbReference>
<dbReference type="SMART" id="SM00421">
    <property type="entry name" value="HTH_LUXR"/>
    <property type="match status" value="1"/>
</dbReference>
<dbReference type="Gene3D" id="1.25.40.10">
    <property type="entry name" value="Tetratricopeptide repeat domain"/>
    <property type="match status" value="1"/>
</dbReference>
<dbReference type="InterPro" id="IPR016032">
    <property type="entry name" value="Sig_transdc_resp-reg_C-effctor"/>
</dbReference>
<dbReference type="Gene3D" id="1.10.10.10">
    <property type="entry name" value="Winged helix-like DNA-binding domain superfamily/Winged helix DNA-binding domain"/>
    <property type="match status" value="1"/>
</dbReference>
<dbReference type="GO" id="GO:0004016">
    <property type="term" value="F:adenylate cyclase activity"/>
    <property type="evidence" value="ECO:0007669"/>
    <property type="project" value="TreeGrafter"/>
</dbReference>
<dbReference type="Gene3D" id="3.40.50.300">
    <property type="entry name" value="P-loop containing nucleotide triphosphate hydrolases"/>
    <property type="match status" value="1"/>
</dbReference>
<dbReference type="InterPro" id="IPR036388">
    <property type="entry name" value="WH-like_DNA-bd_sf"/>
</dbReference>
<dbReference type="Pfam" id="PF00196">
    <property type="entry name" value="GerE"/>
    <property type="match status" value="1"/>
</dbReference>
<gene>
    <name evidence="5" type="ORF">Scani_32660</name>
</gene>
<dbReference type="Proteomes" id="UP000435837">
    <property type="component" value="Unassembled WGS sequence"/>
</dbReference>